<protein>
    <recommendedName>
        <fullName evidence="4">RRM domain-containing protein</fullName>
    </recommendedName>
</protein>
<evidence type="ECO:0000313" key="3">
    <source>
        <dbReference type="Proteomes" id="UP001057375"/>
    </source>
</evidence>
<evidence type="ECO:0000256" key="1">
    <source>
        <dbReference type="SAM" id="MobiDB-lite"/>
    </source>
</evidence>
<organism evidence="2 3">
    <name type="scientific">Aduncisulcus paluster</name>
    <dbReference type="NCBI Taxonomy" id="2918883"/>
    <lineage>
        <taxon>Eukaryota</taxon>
        <taxon>Metamonada</taxon>
        <taxon>Carpediemonas-like organisms</taxon>
        <taxon>Aduncisulcus</taxon>
    </lineage>
</organism>
<evidence type="ECO:0008006" key="4">
    <source>
        <dbReference type="Google" id="ProtNLM"/>
    </source>
</evidence>
<evidence type="ECO:0000313" key="2">
    <source>
        <dbReference type="EMBL" id="GKT36067.1"/>
    </source>
</evidence>
<dbReference type="Proteomes" id="UP001057375">
    <property type="component" value="Unassembled WGS sequence"/>
</dbReference>
<dbReference type="EMBL" id="BQXS01011135">
    <property type="protein sequence ID" value="GKT36067.1"/>
    <property type="molecule type" value="Genomic_DNA"/>
</dbReference>
<feature type="region of interest" description="Disordered" evidence="1">
    <location>
        <begin position="94"/>
        <end position="117"/>
    </location>
</feature>
<accession>A0ABQ5KUD2</accession>
<reference evidence="2" key="1">
    <citation type="submission" date="2022-03" db="EMBL/GenBank/DDBJ databases">
        <title>Draft genome sequence of Aduncisulcus paluster, a free-living microaerophilic Fornicata.</title>
        <authorList>
            <person name="Yuyama I."/>
            <person name="Kume K."/>
            <person name="Tamura T."/>
            <person name="Inagaki Y."/>
            <person name="Hashimoto T."/>
        </authorList>
    </citation>
    <scope>NUCLEOTIDE SEQUENCE</scope>
    <source>
        <strain evidence="2">NY0171</strain>
    </source>
</reference>
<keyword evidence="3" id="KW-1185">Reference proteome</keyword>
<comment type="caution">
    <text evidence="2">The sequence shown here is derived from an EMBL/GenBank/DDBJ whole genome shotgun (WGS) entry which is preliminary data.</text>
</comment>
<dbReference type="InterPro" id="IPR035979">
    <property type="entry name" value="RBD_domain_sf"/>
</dbReference>
<proteinExistence type="predicted"/>
<dbReference type="InterPro" id="IPR012677">
    <property type="entry name" value="Nucleotide-bd_a/b_plait_sf"/>
</dbReference>
<name>A0ABQ5KUD2_9EUKA</name>
<dbReference type="SUPFAM" id="SSF54928">
    <property type="entry name" value="RNA-binding domain, RBD"/>
    <property type="match status" value="1"/>
</dbReference>
<sequence>MEIALKFGNVLRLSKYPRCRYGYVDFSTPEEEAYALQQFNGYILNKNRLSAEISTSRKPKISTIDSPIESGIKGEREVRDSGFDIQLHPSLPRSNHYGPISEHPHPPSNPSHQVGKYASESKIPYRCETRECKSTISGYSSYSSFPQGFVPPHPLRTHSSLSTIYYHAGDSCFPEERSCPEYGSYYRSSISPPHDQFSEGKARRAASFPTMKTARTHMVSSHNWRDQPFISPHTSTMRHESCSFDQSSTFPKPEDILTSHPLVYSSVPSLSYSPEPHIFPRVTTKAEAEYEPKKNLLSLQEILAILPTLSNEHLQDLFLFVKSLIQRKGPMF</sequence>
<dbReference type="Gene3D" id="3.30.70.330">
    <property type="match status" value="1"/>
</dbReference>
<gene>
    <name evidence="2" type="ORF">ADUPG1_009097</name>
</gene>
<dbReference type="CDD" id="cd00590">
    <property type="entry name" value="RRM_SF"/>
    <property type="match status" value="1"/>
</dbReference>